<comment type="caution">
    <text evidence="2">The sequence shown here is derived from an EMBL/GenBank/DDBJ whole genome shotgun (WGS) entry which is preliminary data.</text>
</comment>
<feature type="non-terminal residue" evidence="2">
    <location>
        <position position="127"/>
    </location>
</feature>
<proteinExistence type="predicted"/>
<dbReference type="Proteomes" id="UP000663868">
    <property type="component" value="Unassembled WGS sequence"/>
</dbReference>
<keyword evidence="1" id="KW-0175">Coiled coil</keyword>
<accession>A0A820RUQ7</accession>
<organism evidence="2 3">
    <name type="scientific">Adineta steineri</name>
    <dbReference type="NCBI Taxonomy" id="433720"/>
    <lineage>
        <taxon>Eukaryota</taxon>
        <taxon>Metazoa</taxon>
        <taxon>Spiralia</taxon>
        <taxon>Gnathifera</taxon>
        <taxon>Rotifera</taxon>
        <taxon>Eurotatoria</taxon>
        <taxon>Bdelloidea</taxon>
        <taxon>Adinetida</taxon>
        <taxon>Adinetidae</taxon>
        <taxon>Adineta</taxon>
    </lineage>
</organism>
<evidence type="ECO:0000256" key="1">
    <source>
        <dbReference type="SAM" id="Coils"/>
    </source>
</evidence>
<dbReference type="AlphaFoldDB" id="A0A820RUQ7"/>
<dbReference type="EMBL" id="CAJOBB010029975">
    <property type="protein sequence ID" value="CAF4440564.1"/>
    <property type="molecule type" value="Genomic_DNA"/>
</dbReference>
<protein>
    <submittedName>
        <fullName evidence="2">Uncharacterized protein</fullName>
    </submittedName>
</protein>
<evidence type="ECO:0000313" key="2">
    <source>
        <dbReference type="EMBL" id="CAF4440564.1"/>
    </source>
</evidence>
<gene>
    <name evidence="2" type="ORF">KXQ929_LOCUS53359</name>
</gene>
<feature type="non-terminal residue" evidence="2">
    <location>
        <position position="1"/>
    </location>
</feature>
<reference evidence="2" key="1">
    <citation type="submission" date="2021-02" db="EMBL/GenBank/DDBJ databases">
        <authorList>
            <person name="Nowell W R."/>
        </authorList>
    </citation>
    <scope>NUCLEOTIDE SEQUENCE</scope>
</reference>
<sequence>EQKQNPQNHALIRQIDRWERNSIEKIQQKAQEYRKIVIKSLQTIIDDIENKFNDLNEQIKQFHIENEFNEINLNYLTNQLIEIKKERNNSLNISIPQDSSPFITDISIFLSKKTIKTIENAIDVFTV</sequence>
<name>A0A820RUQ7_9BILA</name>
<feature type="coiled-coil region" evidence="1">
    <location>
        <begin position="38"/>
        <end position="65"/>
    </location>
</feature>
<evidence type="ECO:0000313" key="3">
    <source>
        <dbReference type="Proteomes" id="UP000663868"/>
    </source>
</evidence>